<dbReference type="GO" id="GO:0046872">
    <property type="term" value="F:metal ion binding"/>
    <property type="evidence" value="ECO:0007669"/>
    <property type="project" value="InterPro"/>
</dbReference>
<dbReference type="AlphaFoldDB" id="A0A1N6E8H5"/>
<evidence type="ECO:0000313" key="4">
    <source>
        <dbReference type="Proteomes" id="UP000184932"/>
    </source>
</evidence>
<dbReference type="PANTHER" id="PTHR21621">
    <property type="entry name" value="RIBOSOMAL PROTEIN S6 MODIFICATION PROTEIN"/>
    <property type="match status" value="1"/>
</dbReference>
<gene>
    <name evidence="3" type="ORF">SAMN05444002_0454</name>
</gene>
<evidence type="ECO:0000256" key="1">
    <source>
        <dbReference type="PROSITE-ProRule" id="PRU00409"/>
    </source>
</evidence>
<accession>A0A1N6E8H5</accession>
<dbReference type="InterPro" id="IPR013651">
    <property type="entry name" value="ATP-grasp_RimK-type"/>
</dbReference>
<dbReference type="GO" id="GO:0005737">
    <property type="term" value="C:cytoplasm"/>
    <property type="evidence" value="ECO:0007669"/>
    <property type="project" value="TreeGrafter"/>
</dbReference>
<keyword evidence="4" id="KW-1185">Reference proteome</keyword>
<dbReference type="GO" id="GO:0005524">
    <property type="term" value="F:ATP binding"/>
    <property type="evidence" value="ECO:0007669"/>
    <property type="project" value="UniProtKB-UniRule"/>
</dbReference>
<dbReference type="Gene3D" id="3.30.1490.20">
    <property type="entry name" value="ATP-grasp fold, A domain"/>
    <property type="match status" value="1"/>
</dbReference>
<dbReference type="Proteomes" id="UP000184932">
    <property type="component" value="Unassembled WGS sequence"/>
</dbReference>
<dbReference type="PROSITE" id="PS50975">
    <property type="entry name" value="ATP_GRASP"/>
    <property type="match status" value="1"/>
</dbReference>
<dbReference type="EMBL" id="FSRL01000001">
    <property type="protein sequence ID" value="SIN79303.1"/>
    <property type="molecule type" value="Genomic_DNA"/>
</dbReference>
<dbReference type="InterPro" id="IPR013815">
    <property type="entry name" value="ATP_grasp_subdomain_1"/>
</dbReference>
<dbReference type="Gene3D" id="3.30.470.20">
    <property type="entry name" value="ATP-grasp fold, B domain"/>
    <property type="match status" value="1"/>
</dbReference>
<dbReference type="GO" id="GO:0009432">
    <property type="term" value="P:SOS response"/>
    <property type="evidence" value="ECO:0007669"/>
    <property type="project" value="TreeGrafter"/>
</dbReference>
<evidence type="ECO:0000259" key="2">
    <source>
        <dbReference type="PROSITE" id="PS50975"/>
    </source>
</evidence>
<protein>
    <submittedName>
        <fullName evidence="3">RimK-like ATP-grasp domain-containing protein</fullName>
    </submittedName>
</protein>
<sequence>MGSGMNDARWLVAPHAGMRPFLRLMAEAAERLGGRVVAEPFVGRFGFYTDAGGRTHAVHGAALGLNGDAAARLAGDKDYAAKVMAYAGVPVPEHVIVLAGGDAAPGIAWARQACGVPLWVKPNDGHGGAGVVRVEDFGALEPAMAPLREAGRHVLLQRDAPGREYRVMVLEGRVVLAYERVRPGSGPANLSAGGAVRDGAPGAEAEALAVRAAEALGLRWAGVDLVVGEETVVLEANAAPGLDAYASAGPAQWAAAREALGAALEVLGR</sequence>
<keyword evidence="1" id="KW-0067">ATP-binding</keyword>
<evidence type="ECO:0000313" key="3">
    <source>
        <dbReference type="EMBL" id="SIN79303.1"/>
    </source>
</evidence>
<keyword evidence="1" id="KW-0547">Nucleotide-binding</keyword>
<dbReference type="SUPFAM" id="SSF56059">
    <property type="entry name" value="Glutathione synthetase ATP-binding domain-like"/>
    <property type="match status" value="1"/>
</dbReference>
<organism evidence="3 4">
    <name type="scientific">Vannielia litorea</name>
    <dbReference type="NCBI Taxonomy" id="1217970"/>
    <lineage>
        <taxon>Bacteria</taxon>
        <taxon>Pseudomonadati</taxon>
        <taxon>Pseudomonadota</taxon>
        <taxon>Alphaproteobacteria</taxon>
        <taxon>Rhodobacterales</taxon>
        <taxon>Paracoccaceae</taxon>
        <taxon>Vannielia</taxon>
    </lineage>
</organism>
<dbReference type="InterPro" id="IPR011761">
    <property type="entry name" value="ATP-grasp"/>
</dbReference>
<name>A0A1N6E8H5_9RHOB</name>
<feature type="domain" description="ATP-grasp" evidence="2">
    <location>
        <begin position="81"/>
        <end position="268"/>
    </location>
</feature>
<dbReference type="PANTHER" id="PTHR21621:SF0">
    <property type="entry name" value="BETA-CITRYLGLUTAMATE SYNTHASE B-RELATED"/>
    <property type="match status" value="1"/>
</dbReference>
<dbReference type="GO" id="GO:0018169">
    <property type="term" value="F:ribosomal S6-glutamic acid ligase activity"/>
    <property type="evidence" value="ECO:0007669"/>
    <property type="project" value="TreeGrafter"/>
</dbReference>
<proteinExistence type="predicted"/>
<reference evidence="4" key="1">
    <citation type="submission" date="2016-11" db="EMBL/GenBank/DDBJ databases">
        <authorList>
            <person name="Varghese N."/>
            <person name="Submissions S."/>
        </authorList>
    </citation>
    <scope>NUCLEOTIDE SEQUENCE [LARGE SCALE GENOMIC DNA]</scope>
    <source>
        <strain evidence="4">DSM 29440</strain>
    </source>
</reference>
<dbReference type="Pfam" id="PF08443">
    <property type="entry name" value="RimK"/>
    <property type="match status" value="1"/>
</dbReference>